<dbReference type="EMBL" id="CAJNOQ010013871">
    <property type="protein sequence ID" value="CAF1330458.1"/>
    <property type="molecule type" value="Genomic_DNA"/>
</dbReference>
<feature type="non-terminal residue" evidence="1">
    <location>
        <position position="28"/>
    </location>
</feature>
<dbReference type="EMBL" id="CAJOBC010052812">
    <property type="protein sequence ID" value="CAF4183485.1"/>
    <property type="molecule type" value="Genomic_DNA"/>
</dbReference>
<dbReference type="Proteomes" id="UP000681722">
    <property type="component" value="Unassembled WGS sequence"/>
</dbReference>
<feature type="non-terminal residue" evidence="1">
    <location>
        <position position="1"/>
    </location>
</feature>
<evidence type="ECO:0000313" key="3">
    <source>
        <dbReference type="Proteomes" id="UP000663829"/>
    </source>
</evidence>
<gene>
    <name evidence="1" type="ORF">GPM918_LOCUS29923</name>
    <name evidence="2" type="ORF">SRO942_LOCUS30519</name>
</gene>
<reference evidence="1" key="1">
    <citation type="submission" date="2021-02" db="EMBL/GenBank/DDBJ databases">
        <authorList>
            <person name="Nowell W R."/>
        </authorList>
    </citation>
    <scope>NUCLEOTIDE SEQUENCE</scope>
</reference>
<proteinExistence type="predicted"/>
<protein>
    <submittedName>
        <fullName evidence="1">Uncharacterized protein</fullName>
    </submittedName>
</protein>
<dbReference type="Proteomes" id="UP000663829">
    <property type="component" value="Unassembled WGS sequence"/>
</dbReference>
<accession>A0A815FSZ1</accession>
<dbReference type="AlphaFoldDB" id="A0A815FSZ1"/>
<evidence type="ECO:0000313" key="1">
    <source>
        <dbReference type="EMBL" id="CAF1330458.1"/>
    </source>
</evidence>
<comment type="caution">
    <text evidence="1">The sequence shown here is derived from an EMBL/GenBank/DDBJ whole genome shotgun (WGS) entry which is preliminary data.</text>
</comment>
<keyword evidence="3" id="KW-1185">Reference proteome</keyword>
<organism evidence="1 3">
    <name type="scientific">Didymodactylos carnosus</name>
    <dbReference type="NCBI Taxonomy" id="1234261"/>
    <lineage>
        <taxon>Eukaryota</taxon>
        <taxon>Metazoa</taxon>
        <taxon>Spiralia</taxon>
        <taxon>Gnathifera</taxon>
        <taxon>Rotifera</taxon>
        <taxon>Eurotatoria</taxon>
        <taxon>Bdelloidea</taxon>
        <taxon>Philodinida</taxon>
        <taxon>Philodinidae</taxon>
        <taxon>Didymodactylos</taxon>
    </lineage>
</organism>
<evidence type="ECO:0000313" key="2">
    <source>
        <dbReference type="EMBL" id="CAF4183485.1"/>
    </source>
</evidence>
<sequence length="28" mass="3055">MLQSPHSPILNVHVDRTPLNSVAATSRN</sequence>
<name>A0A815FSZ1_9BILA</name>